<protein>
    <submittedName>
        <fullName evidence="1">Uncharacterized protein</fullName>
    </submittedName>
</protein>
<reference evidence="1 2" key="1">
    <citation type="submission" date="2020-07" db="EMBL/GenBank/DDBJ databases">
        <title>Draft genome and description of Microvirga mediterraneensis Marseille-Q2068 sp. nov.</title>
        <authorList>
            <person name="Boxberger M."/>
        </authorList>
    </citation>
    <scope>NUCLEOTIDE SEQUENCE [LARGE SCALE GENOMIC DNA]</scope>
    <source>
        <strain evidence="1 2">Marseille-Q2068</strain>
    </source>
</reference>
<evidence type="ECO:0000313" key="1">
    <source>
        <dbReference type="EMBL" id="MBA1157940.1"/>
    </source>
</evidence>
<gene>
    <name evidence="1" type="ORF">H0S73_17665</name>
</gene>
<dbReference type="AlphaFoldDB" id="A0A838BRH8"/>
<name>A0A838BRH8_9HYPH</name>
<comment type="caution">
    <text evidence="1">The sequence shown here is derived from an EMBL/GenBank/DDBJ whole genome shotgun (WGS) entry which is preliminary data.</text>
</comment>
<dbReference type="Proteomes" id="UP000572984">
    <property type="component" value="Unassembled WGS sequence"/>
</dbReference>
<sequence>MKFFRYLWDVLRDTSTPLWVTLLGVGLSAYGAYKITPAINHELEKQKVRTEFVIRNMDSLNGKTQELLAELSIANRKIVEGEKGFGDNVDKATRLTTELQWKAVELSAVLQDDKSRQVLMEFQRTLDEVHTAVQNIKAPDSAFSALQKVRAFIPASLAVTRRIAELSSIRFD</sequence>
<proteinExistence type="predicted"/>
<dbReference type="EMBL" id="JACDXJ010000001">
    <property type="protein sequence ID" value="MBA1157940.1"/>
    <property type="molecule type" value="Genomic_DNA"/>
</dbReference>
<evidence type="ECO:0000313" key="2">
    <source>
        <dbReference type="Proteomes" id="UP000572984"/>
    </source>
</evidence>
<keyword evidence="2" id="KW-1185">Reference proteome</keyword>
<dbReference type="RefSeq" id="WP_181053369.1">
    <property type="nucleotide sequence ID" value="NZ_JACDXJ010000001.1"/>
</dbReference>
<accession>A0A838BRH8</accession>
<organism evidence="1 2">
    <name type="scientific">Microvirga mediterraneensis</name>
    <dbReference type="NCBI Taxonomy" id="2754695"/>
    <lineage>
        <taxon>Bacteria</taxon>
        <taxon>Pseudomonadati</taxon>
        <taxon>Pseudomonadota</taxon>
        <taxon>Alphaproteobacteria</taxon>
        <taxon>Hyphomicrobiales</taxon>
        <taxon>Methylobacteriaceae</taxon>
        <taxon>Microvirga</taxon>
    </lineage>
</organism>